<dbReference type="Pfam" id="PF00400">
    <property type="entry name" value="WD40"/>
    <property type="match status" value="1"/>
</dbReference>
<sequence length="315" mass="34471">MELSIDPCLSIPLKSVALALEFSPFEWSQNLLAVGHSASVAEENENESGNKIEFNLLWECHVIDEPVCLSWSPLSTLRSIDKCLQVLIGTTAFNVTEITTDLKEENILKEVNSHKDNVNSVAYSGEGDVLFAASTSDDLQLKVWNCKSNDIVSKFLLTSPGMTVKFHPEDADFLLVGEKNGVIRVYCLSQNYARFALRNPTILSSDWSIADPYLIASAGPQGVFMWDVSEQQPVRSLLKVGGGECVSKIALCPSSADVAATISIPNSLRVICLSTNKVPIASHLKAASDISWHLQLPYLAVASDCRILLWKNDSI</sequence>
<name>A0A5N5SQK9_9CRUS</name>
<accession>A0A5N5SQK9</accession>
<dbReference type="EMBL" id="SEYY01021793">
    <property type="protein sequence ID" value="KAB7496068.1"/>
    <property type="molecule type" value="Genomic_DNA"/>
</dbReference>
<dbReference type="PROSITE" id="PS50082">
    <property type="entry name" value="WD_REPEATS_2"/>
    <property type="match status" value="1"/>
</dbReference>
<dbReference type="InterPro" id="IPR036322">
    <property type="entry name" value="WD40_repeat_dom_sf"/>
</dbReference>
<dbReference type="PANTHER" id="PTHR22806:SF0">
    <property type="entry name" value="NUCLEOPORIN NUP37"/>
    <property type="match status" value="1"/>
</dbReference>
<evidence type="ECO:0000313" key="2">
    <source>
        <dbReference type="EMBL" id="KAB7496068.1"/>
    </source>
</evidence>
<protein>
    <submittedName>
        <fullName evidence="2">Nucleoporin Nup37</fullName>
    </submittedName>
</protein>
<dbReference type="SMART" id="SM00320">
    <property type="entry name" value="WD40"/>
    <property type="match status" value="5"/>
</dbReference>
<evidence type="ECO:0000313" key="3">
    <source>
        <dbReference type="Proteomes" id="UP000326759"/>
    </source>
</evidence>
<proteinExistence type="predicted"/>
<dbReference type="AlphaFoldDB" id="A0A5N5SQK9"/>
<keyword evidence="1" id="KW-0853">WD repeat</keyword>
<dbReference type="Gene3D" id="2.130.10.10">
    <property type="entry name" value="YVTN repeat-like/Quinoprotein amine dehydrogenase"/>
    <property type="match status" value="1"/>
</dbReference>
<dbReference type="GO" id="GO:0031080">
    <property type="term" value="C:nuclear pore outer ring"/>
    <property type="evidence" value="ECO:0007669"/>
    <property type="project" value="InterPro"/>
</dbReference>
<comment type="caution">
    <text evidence="2">The sequence shown here is derived from an EMBL/GenBank/DDBJ whole genome shotgun (WGS) entry which is preliminary data.</text>
</comment>
<dbReference type="PANTHER" id="PTHR22806">
    <property type="entry name" value="NUCLEOPORIN NUP37 P37 -RELATED"/>
    <property type="match status" value="1"/>
</dbReference>
<dbReference type="OrthoDB" id="340259at2759"/>
<dbReference type="InterPro" id="IPR015943">
    <property type="entry name" value="WD40/YVTN_repeat-like_dom_sf"/>
</dbReference>
<dbReference type="InterPro" id="IPR037626">
    <property type="entry name" value="NUP37"/>
</dbReference>
<gene>
    <name evidence="2" type="primary">Nup37</name>
    <name evidence="2" type="ORF">Anas_00704</name>
</gene>
<dbReference type="Proteomes" id="UP000326759">
    <property type="component" value="Unassembled WGS sequence"/>
</dbReference>
<organism evidence="2 3">
    <name type="scientific">Armadillidium nasatum</name>
    <dbReference type="NCBI Taxonomy" id="96803"/>
    <lineage>
        <taxon>Eukaryota</taxon>
        <taxon>Metazoa</taxon>
        <taxon>Ecdysozoa</taxon>
        <taxon>Arthropoda</taxon>
        <taxon>Crustacea</taxon>
        <taxon>Multicrustacea</taxon>
        <taxon>Malacostraca</taxon>
        <taxon>Eumalacostraca</taxon>
        <taxon>Peracarida</taxon>
        <taxon>Isopoda</taxon>
        <taxon>Oniscidea</taxon>
        <taxon>Crinocheta</taxon>
        <taxon>Armadillidiidae</taxon>
        <taxon>Armadillidium</taxon>
    </lineage>
</organism>
<feature type="repeat" description="WD" evidence="1">
    <location>
        <begin position="111"/>
        <end position="154"/>
    </location>
</feature>
<keyword evidence="3" id="KW-1185">Reference proteome</keyword>
<reference evidence="2 3" key="1">
    <citation type="journal article" date="2019" name="PLoS Biol.">
        <title>Sex chromosomes control vertical transmission of feminizing Wolbachia symbionts in an isopod.</title>
        <authorList>
            <person name="Becking T."/>
            <person name="Chebbi M.A."/>
            <person name="Giraud I."/>
            <person name="Moumen B."/>
            <person name="Laverre T."/>
            <person name="Caubet Y."/>
            <person name="Peccoud J."/>
            <person name="Gilbert C."/>
            <person name="Cordaux R."/>
        </authorList>
    </citation>
    <scope>NUCLEOTIDE SEQUENCE [LARGE SCALE GENOMIC DNA]</scope>
    <source>
        <strain evidence="2">ANa2</strain>
        <tissue evidence="2">Whole body excluding digestive tract and cuticle</tissue>
    </source>
</reference>
<dbReference type="InterPro" id="IPR001680">
    <property type="entry name" value="WD40_rpt"/>
</dbReference>
<dbReference type="SUPFAM" id="SSF50978">
    <property type="entry name" value="WD40 repeat-like"/>
    <property type="match status" value="1"/>
</dbReference>
<evidence type="ECO:0000256" key="1">
    <source>
        <dbReference type="PROSITE-ProRule" id="PRU00221"/>
    </source>
</evidence>